<keyword evidence="2" id="KW-1185">Reference proteome</keyword>
<organism evidence="1 2">
    <name type="scientific">Burkholderia reimsis</name>
    <dbReference type="NCBI Taxonomy" id="2234132"/>
    <lineage>
        <taxon>Bacteria</taxon>
        <taxon>Pseudomonadati</taxon>
        <taxon>Pseudomonadota</taxon>
        <taxon>Betaproteobacteria</taxon>
        <taxon>Burkholderiales</taxon>
        <taxon>Burkholderiaceae</taxon>
        <taxon>Burkholderia</taxon>
    </lineage>
</organism>
<dbReference type="AlphaFoldDB" id="A0A365QYR2"/>
<accession>A0A365QYR2</accession>
<dbReference type="EMBL" id="QMFZ01000006">
    <property type="protein sequence ID" value="RBB40805.1"/>
    <property type="molecule type" value="Genomic_DNA"/>
</dbReference>
<evidence type="ECO:0000313" key="2">
    <source>
        <dbReference type="Proteomes" id="UP000252458"/>
    </source>
</evidence>
<evidence type="ECO:0008006" key="3">
    <source>
        <dbReference type="Google" id="ProtNLM"/>
    </source>
</evidence>
<reference evidence="1 2" key="1">
    <citation type="submission" date="2018-06" db="EMBL/GenBank/DDBJ databases">
        <title>Draft genome sequence of Burkholderia reimsis strain BE51 isolated from a French agricultural soil.</title>
        <authorList>
            <person name="Esmaeel Q."/>
        </authorList>
    </citation>
    <scope>NUCLEOTIDE SEQUENCE [LARGE SCALE GENOMIC DNA]</scope>
    <source>
        <strain evidence="1 2">BE51</strain>
    </source>
</reference>
<protein>
    <recommendedName>
        <fullName evidence="3">DUF2384 domain-containing protein</fullName>
    </recommendedName>
</protein>
<name>A0A365QYR2_9BURK</name>
<dbReference type="RefSeq" id="WP_060357695.1">
    <property type="nucleotide sequence ID" value="NZ_QMFZ01000006.1"/>
</dbReference>
<evidence type="ECO:0000313" key="1">
    <source>
        <dbReference type="EMBL" id="RBB40805.1"/>
    </source>
</evidence>
<gene>
    <name evidence="1" type="ORF">DPV79_10555</name>
</gene>
<sequence length="94" mass="10840">MIRLEQYYAGDDVWKNFSDLFAKFKDFPEVRDLAKALNGHLDLAYTIYWVAGPTSAQKWISSNVPALDNISPIDCTDDPELIKRLRECLMRMPS</sequence>
<comment type="caution">
    <text evidence="1">The sequence shown here is derived from an EMBL/GenBank/DDBJ whole genome shotgun (WGS) entry which is preliminary data.</text>
</comment>
<proteinExistence type="predicted"/>
<dbReference type="Proteomes" id="UP000252458">
    <property type="component" value="Unassembled WGS sequence"/>
</dbReference>